<dbReference type="PANTHER" id="PTHR11215:SF1">
    <property type="entry name" value="MYG1 EXONUCLEASE"/>
    <property type="match status" value="1"/>
</dbReference>
<keyword evidence="3" id="KW-1185">Reference proteome</keyword>
<dbReference type="EMBL" id="JAHRIQ010072704">
    <property type="protein sequence ID" value="MEQ2245260.1"/>
    <property type="molecule type" value="Genomic_DNA"/>
</dbReference>
<dbReference type="InterPro" id="IPR003226">
    <property type="entry name" value="MYG1_exonuclease"/>
</dbReference>
<gene>
    <name evidence="2" type="primary">MYG1</name>
    <name evidence="2" type="ORF">ILYODFUR_025796</name>
</gene>
<protein>
    <submittedName>
        <fullName evidence="2">UPF0160 protein myg1, mitochondrial</fullName>
    </submittedName>
</protein>
<proteinExistence type="inferred from homology"/>
<evidence type="ECO:0000313" key="3">
    <source>
        <dbReference type="Proteomes" id="UP001482620"/>
    </source>
</evidence>
<comment type="caution">
    <text evidence="2">The sequence shown here is derived from an EMBL/GenBank/DDBJ whole genome shotgun (WGS) entry which is preliminary data.</text>
</comment>
<comment type="similarity">
    <text evidence="1">Belongs to the MYG1 family.</text>
</comment>
<name>A0ABV0UJD7_9TELE</name>
<organism evidence="2 3">
    <name type="scientific">Ilyodon furcidens</name>
    <name type="common">goldbreast splitfin</name>
    <dbReference type="NCBI Taxonomy" id="33524"/>
    <lineage>
        <taxon>Eukaryota</taxon>
        <taxon>Metazoa</taxon>
        <taxon>Chordata</taxon>
        <taxon>Craniata</taxon>
        <taxon>Vertebrata</taxon>
        <taxon>Euteleostomi</taxon>
        <taxon>Actinopterygii</taxon>
        <taxon>Neopterygii</taxon>
        <taxon>Teleostei</taxon>
        <taxon>Neoteleostei</taxon>
        <taxon>Acanthomorphata</taxon>
        <taxon>Ovalentaria</taxon>
        <taxon>Atherinomorphae</taxon>
        <taxon>Cyprinodontiformes</taxon>
        <taxon>Goodeidae</taxon>
        <taxon>Ilyodon</taxon>
    </lineage>
</organism>
<dbReference type="Proteomes" id="UP001482620">
    <property type="component" value="Unassembled WGS sequence"/>
</dbReference>
<dbReference type="PANTHER" id="PTHR11215">
    <property type="entry name" value="METAL DEPENDENT HYDROLASE - RELATED"/>
    <property type="match status" value="1"/>
</dbReference>
<evidence type="ECO:0000313" key="2">
    <source>
        <dbReference type="EMBL" id="MEQ2245260.1"/>
    </source>
</evidence>
<accession>A0ABV0UJD7</accession>
<dbReference type="Pfam" id="PF03690">
    <property type="entry name" value="MYG1_exonuc"/>
    <property type="match status" value="1"/>
</dbReference>
<evidence type="ECO:0000256" key="1">
    <source>
        <dbReference type="ARBA" id="ARBA00010105"/>
    </source>
</evidence>
<sequence>MSTEPKRIRTDKMTVKKIGTHNGTFHCDEVLACFFLRQLPEYVDAEIIRTRDAALLAECDVVVDVGGEFDSKRHRYDHHQRDTPVGPPE</sequence>
<reference evidence="2 3" key="1">
    <citation type="submission" date="2021-06" db="EMBL/GenBank/DDBJ databases">
        <authorList>
            <person name="Palmer J.M."/>
        </authorList>
    </citation>
    <scope>NUCLEOTIDE SEQUENCE [LARGE SCALE GENOMIC DNA]</scope>
    <source>
        <strain evidence="3">if_2019</strain>
        <tissue evidence="2">Muscle</tissue>
    </source>
</reference>